<keyword evidence="1" id="KW-1133">Transmembrane helix</keyword>
<proteinExistence type="predicted"/>
<feature type="transmembrane region" description="Helical" evidence="1">
    <location>
        <begin position="89"/>
        <end position="114"/>
    </location>
</feature>
<accession>A0A0U5JZK5</accession>
<reference evidence="3" key="1">
    <citation type="submission" date="2015-10" db="EMBL/GenBank/DDBJ databases">
        <authorList>
            <person name="Crossman L.C."/>
        </authorList>
    </citation>
    <scope>NUCLEOTIDE SEQUENCE [LARGE SCALE GENOMIC DNA]</scope>
    <source>
        <strain evidence="3">20-2</strain>
    </source>
</reference>
<dbReference type="AlphaFoldDB" id="A0A0U5JZK5"/>
<protein>
    <recommendedName>
        <fullName evidence="4">DUF4231 domain-containing protein</fullName>
    </recommendedName>
</protein>
<evidence type="ECO:0008006" key="4">
    <source>
        <dbReference type="Google" id="ProtNLM"/>
    </source>
</evidence>
<dbReference type="EMBL" id="LN887662">
    <property type="protein sequence ID" value="CUR42111.1"/>
    <property type="molecule type" value="Genomic_DNA"/>
</dbReference>
<evidence type="ECO:0000313" key="2">
    <source>
        <dbReference type="EMBL" id="CUR42111.1"/>
    </source>
</evidence>
<keyword evidence="1" id="KW-0472">Membrane</keyword>
<feature type="transmembrane region" description="Helical" evidence="1">
    <location>
        <begin position="57"/>
        <end position="77"/>
    </location>
</feature>
<dbReference type="Proteomes" id="UP000235484">
    <property type="component" value="Unassembled WGS sequence"/>
</dbReference>
<keyword evidence="1" id="KW-0812">Transmembrane</keyword>
<evidence type="ECO:0000256" key="1">
    <source>
        <dbReference type="SAM" id="Phobius"/>
    </source>
</evidence>
<dbReference type="RefSeq" id="WP_102816829.1">
    <property type="nucleotide sequence ID" value="NZ_CP065330.1"/>
</dbReference>
<gene>
    <name evidence="2" type="ORF">LRLP16767_LR202_01898</name>
</gene>
<sequence length="147" mass="17091">MKKYQKQLKNNLRFLGNVPVKIFNSYLDDYYAKENDLTPIKLKFESKKRNIDLIQKIYWWIVTTLTVGIIASGIISLRKFATSQHTKDLPSMIGTLLIILVAYLILLAIIEIIIQSEKNIIYNHLTLINKKIKSMKEDKSHEKLVGK</sequence>
<name>A0A0U5JZK5_LIMRT</name>
<organism evidence="2 3">
    <name type="scientific">Limosilactobacillus reuteri</name>
    <name type="common">Lactobacillus reuteri</name>
    <dbReference type="NCBI Taxonomy" id="1598"/>
    <lineage>
        <taxon>Bacteria</taxon>
        <taxon>Bacillati</taxon>
        <taxon>Bacillota</taxon>
        <taxon>Bacilli</taxon>
        <taxon>Lactobacillales</taxon>
        <taxon>Lactobacillaceae</taxon>
        <taxon>Limosilactobacillus</taxon>
    </lineage>
</organism>
<evidence type="ECO:0000313" key="3">
    <source>
        <dbReference type="Proteomes" id="UP000235484"/>
    </source>
</evidence>